<evidence type="ECO:0000313" key="2">
    <source>
        <dbReference type="EMBL" id="KYN22499.1"/>
    </source>
</evidence>
<dbReference type="EMBL" id="KQ979127">
    <property type="protein sequence ID" value="KYN22499.1"/>
    <property type="molecule type" value="Genomic_DNA"/>
</dbReference>
<organism evidence="2 3">
    <name type="scientific">Trachymyrmex cornetzi</name>
    <dbReference type="NCBI Taxonomy" id="471704"/>
    <lineage>
        <taxon>Eukaryota</taxon>
        <taxon>Metazoa</taxon>
        <taxon>Ecdysozoa</taxon>
        <taxon>Arthropoda</taxon>
        <taxon>Hexapoda</taxon>
        <taxon>Insecta</taxon>
        <taxon>Pterygota</taxon>
        <taxon>Neoptera</taxon>
        <taxon>Endopterygota</taxon>
        <taxon>Hymenoptera</taxon>
        <taxon>Apocrita</taxon>
        <taxon>Aculeata</taxon>
        <taxon>Formicoidea</taxon>
        <taxon>Formicidae</taxon>
        <taxon>Myrmicinae</taxon>
        <taxon>Trachymyrmex</taxon>
    </lineage>
</organism>
<reference evidence="2 3" key="1">
    <citation type="submission" date="2015-09" db="EMBL/GenBank/DDBJ databases">
        <title>Trachymyrmex cornetzi WGS genome.</title>
        <authorList>
            <person name="Nygaard S."/>
            <person name="Hu H."/>
            <person name="Boomsma J."/>
            <person name="Zhang G."/>
        </authorList>
    </citation>
    <scope>NUCLEOTIDE SEQUENCE [LARGE SCALE GENOMIC DNA]</scope>
    <source>
        <strain evidence="2">Tcor2-1</strain>
        <tissue evidence="2">Whole body</tissue>
    </source>
</reference>
<evidence type="ECO:0000256" key="1">
    <source>
        <dbReference type="SAM" id="MobiDB-lite"/>
    </source>
</evidence>
<evidence type="ECO:0000313" key="3">
    <source>
        <dbReference type="Proteomes" id="UP000078492"/>
    </source>
</evidence>
<proteinExistence type="predicted"/>
<accession>A0A151JBY7</accession>
<dbReference type="PANTHER" id="PTHR33327">
    <property type="entry name" value="ENDONUCLEASE"/>
    <property type="match status" value="1"/>
</dbReference>
<gene>
    <name evidence="2" type="ORF">ALC57_05096</name>
</gene>
<feature type="region of interest" description="Disordered" evidence="1">
    <location>
        <begin position="127"/>
        <end position="148"/>
    </location>
</feature>
<feature type="compositionally biased region" description="Basic residues" evidence="1">
    <location>
        <begin position="127"/>
        <end position="143"/>
    </location>
</feature>
<protein>
    <submittedName>
        <fullName evidence="2">Uncharacterized protein</fullName>
    </submittedName>
</protein>
<dbReference type="STRING" id="471704.A0A151JBY7"/>
<dbReference type="PANTHER" id="PTHR33327:SF3">
    <property type="entry name" value="RNA-DIRECTED DNA POLYMERASE"/>
    <property type="match status" value="1"/>
</dbReference>
<sequence length="161" mass="18408">MYVGNLTLRFGRINNLPILFFTSTARLSMSKSTVLNIFNLEYCVNRLISSLTTMTDNVDKLLPTNTQTVLSTSEDTLEKLATMADRIHNIVSTNVYMEVTSSATGTSSWDGQLSEIIKRLDRMELKHRKTSRRRERSGSRLRTKPTSASSGYCWYHKRFGR</sequence>
<dbReference type="AlphaFoldDB" id="A0A151JBY7"/>
<dbReference type="Proteomes" id="UP000078492">
    <property type="component" value="Unassembled WGS sequence"/>
</dbReference>
<keyword evidence="3" id="KW-1185">Reference proteome</keyword>
<name>A0A151JBY7_9HYME</name>